<dbReference type="Proteomes" id="UP000243588">
    <property type="component" value="Unassembled WGS sequence"/>
</dbReference>
<keyword evidence="1 2" id="KW-0732">Signal</keyword>
<dbReference type="InterPro" id="IPR024370">
    <property type="entry name" value="PBP_domain"/>
</dbReference>
<dbReference type="PANTHER" id="PTHR30570:SF1">
    <property type="entry name" value="PHOSPHATE-BINDING PROTEIN PSTS"/>
    <property type="match status" value="1"/>
</dbReference>
<dbReference type="Pfam" id="PF12849">
    <property type="entry name" value="PBP_like_2"/>
    <property type="match status" value="1"/>
</dbReference>
<reference evidence="5" key="1">
    <citation type="submission" date="2016-10" db="EMBL/GenBank/DDBJ databases">
        <authorList>
            <person name="Varghese N."/>
            <person name="Submissions S."/>
        </authorList>
    </citation>
    <scope>NUCLEOTIDE SEQUENCE [LARGE SCALE GENOMIC DNA]</scope>
    <source>
        <strain evidence="5">DSM 23313</strain>
    </source>
</reference>
<dbReference type="SUPFAM" id="SSF53850">
    <property type="entry name" value="Periplasmic binding protein-like II"/>
    <property type="match status" value="1"/>
</dbReference>
<keyword evidence="5" id="KW-1185">Reference proteome</keyword>
<dbReference type="Gene3D" id="3.40.190.10">
    <property type="entry name" value="Periplasmic binding protein-like II"/>
    <property type="match status" value="2"/>
</dbReference>
<sequence length="316" mass="35675">MKKRGFRLLCSVALLSCVSVAFIQCKKKADLVIKEEVDFSTLEETPVSGQTNILVDESIFPIVNDVNEIFMYEYDRIKINLLKHTEQEILNLLLNDSIRIAVLPRELDEKELELFKGRVTPKMTHFATDAIVFVTNKTYNDSVIDYNSVISNLKSKSVDAEDKTILVFDNINSSVSSAFRKEADVTEFPKDYAYYLKDTDAVIDYVSKNKNAIGVIGLNWLVQPTASTEKLLDDIKVLAVKNYKDGKYYKATQNNIAEGTYPLIRKDYVIDIQGKSGLGVGFASYIAGYKGQRIVLKSGLVPFKVPPRELNVRKEI</sequence>
<gene>
    <name evidence="4" type="ORF">SAMN05421818_11360</name>
</gene>
<dbReference type="AlphaFoldDB" id="A0A1G8EZU5"/>
<dbReference type="PANTHER" id="PTHR30570">
    <property type="entry name" value="PERIPLASMIC PHOSPHATE BINDING COMPONENT OF PHOSPHATE ABC TRANSPORTER"/>
    <property type="match status" value="1"/>
</dbReference>
<accession>A0A1G8EZU5</accession>
<dbReference type="EMBL" id="FNDQ01000013">
    <property type="protein sequence ID" value="SDH75370.1"/>
    <property type="molecule type" value="Genomic_DNA"/>
</dbReference>
<organism evidence="4 5">
    <name type="scientific">Myroides phaeus</name>
    <dbReference type="NCBI Taxonomy" id="702745"/>
    <lineage>
        <taxon>Bacteria</taxon>
        <taxon>Pseudomonadati</taxon>
        <taxon>Bacteroidota</taxon>
        <taxon>Flavobacteriia</taxon>
        <taxon>Flavobacteriales</taxon>
        <taxon>Flavobacteriaceae</taxon>
        <taxon>Myroides</taxon>
    </lineage>
</organism>
<evidence type="ECO:0000259" key="3">
    <source>
        <dbReference type="Pfam" id="PF12849"/>
    </source>
</evidence>
<evidence type="ECO:0000313" key="4">
    <source>
        <dbReference type="EMBL" id="SDH75370.1"/>
    </source>
</evidence>
<dbReference type="InterPro" id="IPR050811">
    <property type="entry name" value="Phosphate_ABC_transporter"/>
</dbReference>
<evidence type="ECO:0000256" key="1">
    <source>
        <dbReference type="ARBA" id="ARBA00022729"/>
    </source>
</evidence>
<feature type="chain" id="PRO_5017384565" evidence="2">
    <location>
        <begin position="24"/>
        <end position="316"/>
    </location>
</feature>
<evidence type="ECO:0000256" key="2">
    <source>
        <dbReference type="SAM" id="SignalP"/>
    </source>
</evidence>
<dbReference type="RefSeq" id="WP_090409010.1">
    <property type="nucleotide sequence ID" value="NZ_FNDQ01000013.1"/>
</dbReference>
<evidence type="ECO:0000313" key="5">
    <source>
        <dbReference type="Proteomes" id="UP000243588"/>
    </source>
</evidence>
<dbReference type="STRING" id="702745.SAMN05421818_11360"/>
<protein>
    <submittedName>
        <fullName evidence="4">Phosphate transport system substrate-binding protein</fullName>
    </submittedName>
</protein>
<feature type="domain" description="PBP" evidence="3">
    <location>
        <begin position="43"/>
        <end position="287"/>
    </location>
</feature>
<proteinExistence type="predicted"/>
<feature type="signal peptide" evidence="2">
    <location>
        <begin position="1"/>
        <end position="23"/>
    </location>
</feature>
<name>A0A1G8EZU5_9FLAO</name>